<comment type="subcellular location">
    <subcellularLocation>
        <location evidence="1">Membrane</location>
        <topology evidence="1">Multi-pass membrane protein</topology>
    </subcellularLocation>
</comment>
<feature type="transmembrane region" description="Helical" evidence="5">
    <location>
        <begin position="335"/>
        <end position="353"/>
    </location>
</feature>
<sequence>MFLHNFKNTFMVIIRDRFLIFWSLIFPIILGFFFTIALGNMFDSWEFEPINVSVNESLRDDIYFNNFLDELEDEKIIKIKDVGKLSDEEVTAYIKDYDKIVFKKSGIYESLMENILNNYLRKANMYKRISKDKPEYDIANLNVNKNHIVDKSRKNLNIINTFFYSLIGMQALYGYSLGLMIVYKHEANLSTLARRNSVAPISKTTNLLSSLLAGFLINFTIVLFTIFVFNKLYGIDFSNKILPLIFLVALSSMFGVLFGILIGVSNKATIEIKNGIGIAITMLLSYMSGMMNSDTKIIIQEKFPIIFKLNPVSLINDGMYSLYYYDGLDRYWQDIKYLALLILVFGFISFIYTKGKQYDSI</sequence>
<dbReference type="InterPro" id="IPR013525">
    <property type="entry name" value="ABC2_TM"/>
</dbReference>
<dbReference type="GO" id="GO:0016020">
    <property type="term" value="C:membrane"/>
    <property type="evidence" value="ECO:0007669"/>
    <property type="project" value="UniProtKB-SubCell"/>
</dbReference>
<dbReference type="Proteomes" id="UP000005286">
    <property type="component" value="Unassembled WGS sequence"/>
</dbReference>
<name>F0GVN4_9FIRM</name>
<feature type="transmembrane region" description="Helical" evidence="5">
    <location>
        <begin position="241"/>
        <end position="264"/>
    </location>
</feature>
<evidence type="ECO:0000256" key="2">
    <source>
        <dbReference type="ARBA" id="ARBA00022692"/>
    </source>
</evidence>
<dbReference type="InterPro" id="IPR052902">
    <property type="entry name" value="ABC-2_transporter"/>
</dbReference>
<feature type="domain" description="ABC-2 type transporter transmembrane" evidence="6">
    <location>
        <begin position="18"/>
        <end position="350"/>
    </location>
</feature>
<protein>
    <submittedName>
        <fullName evidence="7">Putative membrane protein</fullName>
    </submittedName>
</protein>
<evidence type="ECO:0000313" key="7">
    <source>
        <dbReference type="EMBL" id="EGC82099.1"/>
    </source>
</evidence>
<gene>
    <name evidence="7" type="ORF">HMPREF9290_1090</name>
</gene>
<dbReference type="PATRIC" id="fig|879305.3.peg.866"/>
<feature type="transmembrane region" description="Helical" evidence="5">
    <location>
        <begin position="305"/>
        <end position="323"/>
    </location>
</feature>
<feature type="transmembrane region" description="Helical" evidence="5">
    <location>
        <begin position="207"/>
        <end position="229"/>
    </location>
</feature>
<dbReference type="PANTHER" id="PTHR43027:SF1">
    <property type="entry name" value="DOXORUBICIN RESISTANCE ABC TRANSPORTER PERMEASE PROTEIN DRRC-RELATED"/>
    <property type="match status" value="1"/>
</dbReference>
<feature type="transmembrane region" description="Helical" evidence="5">
    <location>
        <begin position="276"/>
        <end position="293"/>
    </location>
</feature>
<dbReference type="eggNOG" id="COG0842">
    <property type="taxonomic scope" value="Bacteria"/>
</dbReference>
<feature type="transmembrane region" description="Helical" evidence="5">
    <location>
        <begin position="20"/>
        <end position="39"/>
    </location>
</feature>
<keyword evidence="2 5" id="KW-0812">Transmembrane</keyword>
<evidence type="ECO:0000256" key="3">
    <source>
        <dbReference type="ARBA" id="ARBA00022989"/>
    </source>
</evidence>
<keyword evidence="4 5" id="KW-0472">Membrane</keyword>
<reference evidence="7 8" key="1">
    <citation type="submission" date="2011-01" db="EMBL/GenBank/DDBJ databases">
        <authorList>
            <person name="Durkin A.S."/>
            <person name="Madupu R."/>
            <person name="Torralba M."/>
            <person name="Gillis M."/>
            <person name="Methe B."/>
            <person name="Sutton G."/>
            <person name="Nelson K.E."/>
        </authorList>
    </citation>
    <scope>NUCLEOTIDE SEQUENCE [LARGE SCALE GENOMIC DNA]</scope>
    <source>
        <strain evidence="7 8">ACS-065-V-Col13</strain>
    </source>
</reference>
<evidence type="ECO:0000313" key="8">
    <source>
        <dbReference type="Proteomes" id="UP000005286"/>
    </source>
</evidence>
<evidence type="ECO:0000259" key="6">
    <source>
        <dbReference type="Pfam" id="PF12698"/>
    </source>
</evidence>
<accession>F0GVN4</accession>
<dbReference type="AlphaFoldDB" id="F0GVN4"/>
<evidence type="ECO:0000256" key="1">
    <source>
        <dbReference type="ARBA" id="ARBA00004141"/>
    </source>
</evidence>
<dbReference type="STRING" id="879305.HMPREF9290_1090"/>
<feature type="transmembrane region" description="Helical" evidence="5">
    <location>
        <begin position="161"/>
        <end position="183"/>
    </location>
</feature>
<dbReference type="GO" id="GO:0140359">
    <property type="term" value="F:ABC-type transporter activity"/>
    <property type="evidence" value="ECO:0007669"/>
    <property type="project" value="InterPro"/>
</dbReference>
<keyword evidence="3 5" id="KW-1133">Transmembrane helix</keyword>
<evidence type="ECO:0000256" key="4">
    <source>
        <dbReference type="ARBA" id="ARBA00023136"/>
    </source>
</evidence>
<dbReference type="EMBL" id="AEXM01000017">
    <property type="protein sequence ID" value="EGC82099.1"/>
    <property type="molecule type" value="Genomic_DNA"/>
</dbReference>
<proteinExistence type="predicted"/>
<evidence type="ECO:0000256" key="5">
    <source>
        <dbReference type="SAM" id="Phobius"/>
    </source>
</evidence>
<dbReference type="PANTHER" id="PTHR43027">
    <property type="entry name" value="DOXORUBICIN RESISTANCE ABC TRANSPORTER PERMEASE PROTEIN DRRC-RELATED"/>
    <property type="match status" value="1"/>
</dbReference>
<dbReference type="RefSeq" id="WP_004834813.1">
    <property type="nucleotide sequence ID" value="NZ_AEXM01000017.1"/>
</dbReference>
<dbReference type="Pfam" id="PF12698">
    <property type="entry name" value="ABC2_membrane_3"/>
    <property type="match status" value="1"/>
</dbReference>
<comment type="caution">
    <text evidence="7">The sequence shown here is derived from an EMBL/GenBank/DDBJ whole genome shotgun (WGS) entry which is preliminary data.</text>
</comment>
<organism evidence="7 8">
    <name type="scientific">Anaerococcus prevotii ACS-065-V-Col13</name>
    <dbReference type="NCBI Taxonomy" id="879305"/>
    <lineage>
        <taxon>Bacteria</taxon>
        <taxon>Bacillati</taxon>
        <taxon>Bacillota</taxon>
        <taxon>Tissierellia</taxon>
        <taxon>Tissierellales</taxon>
        <taxon>Peptoniphilaceae</taxon>
        <taxon>Anaerococcus</taxon>
    </lineage>
</organism>
<keyword evidence="8" id="KW-1185">Reference proteome</keyword>